<dbReference type="InterPro" id="IPR038081">
    <property type="entry name" value="CalX-like_sf"/>
</dbReference>
<dbReference type="SUPFAM" id="SSF53474">
    <property type="entry name" value="alpha/beta-Hydrolases"/>
    <property type="match status" value="1"/>
</dbReference>
<feature type="chain" id="PRO_5046381813" description="Bacterial Ig-like domain-containing protein" evidence="1">
    <location>
        <begin position="23"/>
        <end position="1345"/>
    </location>
</feature>
<dbReference type="InterPro" id="IPR029058">
    <property type="entry name" value="AB_hydrolase_fold"/>
</dbReference>
<dbReference type="InterPro" id="IPR013783">
    <property type="entry name" value="Ig-like_fold"/>
</dbReference>
<protein>
    <recommendedName>
        <fullName evidence="2">Bacterial Ig-like domain-containing protein</fullName>
    </recommendedName>
</protein>
<accession>A0ABP7L771</accession>
<name>A0ABP7L771_9MICO</name>
<gene>
    <name evidence="3" type="ORF">GCM10022381_40080</name>
</gene>
<comment type="caution">
    <text evidence="3">The sequence shown here is derived from an EMBL/GenBank/DDBJ whole genome shotgun (WGS) entry which is preliminary data.</text>
</comment>
<keyword evidence="4" id="KW-1185">Reference proteome</keyword>
<dbReference type="Proteomes" id="UP001501803">
    <property type="component" value="Unassembled WGS sequence"/>
</dbReference>
<dbReference type="Pfam" id="PF16640">
    <property type="entry name" value="Big_3_5"/>
    <property type="match status" value="2"/>
</dbReference>
<dbReference type="Gene3D" id="2.60.40.10">
    <property type="entry name" value="Immunoglobulins"/>
    <property type="match status" value="4"/>
</dbReference>
<evidence type="ECO:0000313" key="3">
    <source>
        <dbReference type="EMBL" id="GAA3894409.1"/>
    </source>
</evidence>
<dbReference type="Gene3D" id="2.60.40.2030">
    <property type="match status" value="1"/>
</dbReference>
<evidence type="ECO:0000256" key="1">
    <source>
        <dbReference type="SAM" id="SignalP"/>
    </source>
</evidence>
<keyword evidence="1" id="KW-0732">Signal</keyword>
<evidence type="ECO:0000259" key="2">
    <source>
        <dbReference type="Pfam" id="PF16640"/>
    </source>
</evidence>
<evidence type="ECO:0000313" key="4">
    <source>
        <dbReference type="Proteomes" id="UP001501803"/>
    </source>
</evidence>
<feature type="domain" description="Bacterial Ig-like" evidence="2">
    <location>
        <begin position="979"/>
        <end position="1059"/>
    </location>
</feature>
<feature type="domain" description="Bacterial Ig-like" evidence="2">
    <location>
        <begin position="1256"/>
        <end position="1344"/>
    </location>
</feature>
<sequence length="1345" mass="136425">MFAAALCLVPVMALTTAPAAFATPIASNNSASEVASGDGWSITQLAGAYLVTLALSEPLPIVNDAPTLLIDGTDIGLAVESADGLSLAVVTSDPAVVNATTVTKGWSSGEDDKAAEATETPVTPAVPENKALLKQLKSLPLAEDTPAADPATLGAYTVTEAEYDFGDQAVPLAAIGGLRGELTGKMYLTNAEGARPTVVLMHGRHTSCSGSGANPLRWPCGPTQMNIRSYLGYEGTARALASNGYNVLSIAVNAVNSNDNQLALDYGAQARGQEVLDTLTMLQNASAGTAVSYDDITTATATVPSTTTTRTLDDALLRATTRTDQPAAASGVTAASLVGRFDLAHVGIMGHSRGGEGVVSAATLNQGLATPFGIEAVLPLAPVDFGRMTLPDLPTAVFLPYCDGDVSNQQGQHFIDDSRNAFDDNVLRSAVWVMGANHNFFNTVWTPGKYPAATGDDWSVNDKTSTCSTTDSTRLTADQQYQVGVSYMAGFFRLTMGGETQFQSLFDGSVKPNTSSTSFADVRVMASQPQQNTSTIADFTSQNSLIRTYGAATAPVCTNLTGRTLPQALPFCATSKLSAQVPHWTPGSFAPNVPEFPVTKFLWTGASASDPTVASTGELRVTVPKAQRDASQYSQLTVKTAPDESVPTGTDFTVTVVDGDGATSSVLASAINPSAINRMPGGSHTTLNKVVLQQLTIPTSSLTGINLADVREIRFTAAIGADTTGTGGVYLSDLAFDTPGVGTPVIATRTTVNVGATSVEEGNGPGTADVPVYLSRADDKTVTAYVSVIGSATGKVGLGMEKVVFAPGETCKAITVSTLGDKTASSAATTAFKVSATNTQNAVMGASAFNNLTVREDDGVTGSAVEASAVGAQGDVCAELAASQSEGSLAVSAKDVAPEAPLTVTASGYRPGESIAFTYGETDLGRVIADKSGSAVRELTVPSDAALGSTVLTALGSGFSYRSTATVSVLAPTSTTLAVSPSLPAIKKSTTLTATVSGASRDGSVTFTDGDTVLGTAATVDGIATLEVTAGFTAGAHALSATFAATATASASQSETTSFALVKGKTTVALKLATATQTFGATTKVTATVGGSATGSVAFTYGTKTVSADVVEGVASITLPATLKVGSYTVTATFLETEEASASSVASAGFAVVKGKTTVALKLATATQSLGKTTKATTTVSGSATGSVAFTYGTKTVNATVVNGVASITLPATLKAGSYKVTAKFLGTDEALASSVASSGYVVSKAVTSVSFSLDTSKPKAKKTVTVTATITGATAGFYPTGTIKIYNGTKVVKTVSISAAKKGIVKTSFTAPSKTGAVSVKVSYSGDSNFLGKTSASKTLTVTK</sequence>
<dbReference type="EMBL" id="BAABCN010000017">
    <property type="protein sequence ID" value="GAA3894409.1"/>
    <property type="molecule type" value="Genomic_DNA"/>
</dbReference>
<dbReference type="Gene3D" id="3.40.50.1820">
    <property type="entry name" value="alpha/beta hydrolase"/>
    <property type="match status" value="1"/>
</dbReference>
<reference evidence="4" key="1">
    <citation type="journal article" date="2019" name="Int. J. Syst. Evol. Microbiol.">
        <title>The Global Catalogue of Microorganisms (GCM) 10K type strain sequencing project: providing services to taxonomists for standard genome sequencing and annotation.</title>
        <authorList>
            <consortium name="The Broad Institute Genomics Platform"/>
            <consortium name="The Broad Institute Genome Sequencing Center for Infectious Disease"/>
            <person name="Wu L."/>
            <person name="Ma J."/>
        </authorList>
    </citation>
    <scope>NUCLEOTIDE SEQUENCE [LARGE SCALE GENOMIC DNA]</scope>
    <source>
        <strain evidence="4">JCM 17021</strain>
    </source>
</reference>
<organism evidence="3 4">
    <name type="scientific">Leifsonia kafniensis</name>
    <dbReference type="NCBI Taxonomy" id="475957"/>
    <lineage>
        <taxon>Bacteria</taxon>
        <taxon>Bacillati</taxon>
        <taxon>Actinomycetota</taxon>
        <taxon>Actinomycetes</taxon>
        <taxon>Micrococcales</taxon>
        <taxon>Microbacteriaceae</taxon>
        <taxon>Leifsonia</taxon>
    </lineage>
</organism>
<feature type="signal peptide" evidence="1">
    <location>
        <begin position="1"/>
        <end position="22"/>
    </location>
</feature>
<dbReference type="SUPFAM" id="SSF141072">
    <property type="entry name" value="CalX-like"/>
    <property type="match status" value="1"/>
</dbReference>
<proteinExistence type="predicted"/>
<dbReference type="InterPro" id="IPR032109">
    <property type="entry name" value="Big_3_5"/>
</dbReference>